<accession>A0A2I1H8C2</accession>
<evidence type="ECO:0000313" key="2">
    <source>
        <dbReference type="Proteomes" id="UP000234323"/>
    </source>
</evidence>
<proteinExistence type="predicted"/>
<comment type="caution">
    <text evidence="1">The sequence shown here is derived from an EMBL/GenBank/DDBJ whole genome shotgun (WGS) entry which is preliminary data.</text>
</comment>
<dbReference type="VEuPathDB" id="FungiDB:RhiirA1_413840"/>
<dbReference type="VEuPathDB" id="FungiDB:FUN_021171"/>
<dbReference type="AlphaFoldDB" id="A0A2I1H8C2"/>
<evidence type="ECO:0000313" key="1">
    <source>
        <dbReference type="EMBL" id="PKY55118.1"/>
    </source>
</evidence>
<protein>
    <submittedName>
        <fullName evidence="1">Uncharacterized protein</fullName>
    </submittedName>
</protein>
<name>A0A2I1H8C2_9GLOM</name>
<organism evidence="1 2">
    <name type="scientific">Rhizophagus irregularis</name>
    <dbReference type="NCBI Taxonomy" id="588596"/>
    <lineage>
        <taxon>Eukaryota</taxon>
        <taxon>Fungi</taxon>
        <taxon>Fungi incertae sedis</taxon>
        <taxon>Mucoromycota</taxon>
        <taxon>Glomeromycotina</taxon>
        <taxon>Glomeromycetes</taxon>
        <taxon>Glomerales</taxon>
        <taxon>Glomeraceae</taxon>
        <taxon>Rhizophagus</taxon>
    </lineage>
</organism>
<sequence>MSTGMEVLVQENAKTDITGERKNDLDKLEYCTKILLTNAYLALPTTARQDVHKFETYTIQTNELTLSLSAASYLFENTVCMFGLTDISIPRTVEAFQNASRLYIKCCLGRHVLVEIQKHFMDYLKRQLPNFPKGSSSLQKNFQLKIVHNNNT</sequence>
<gene>
    <name evidence="1" type="ORF">RhiirA4_410315</name>
</gene>
<reference evidence="1 2" key="1">
    <citation type="submission" date="2015-10" db="EMBL/GenBank/DDBJ databases">
        <title>Genome analyses suggest a sexual origin of heterokaryosis in a supposedly ancient asexual fungus.</title>
        <authorList>
            <person name="Ropars J."/>
            <person name="Sedzielewska K."/>
            <person name="Noel J."/>
            <person name="Charron P."/>
            <person name="Farinelli L."/>
            <person name="Marton T."/>
            <person name="Kruger M."/>
            <person name="Pelin A."/>
            <person name="Brachmann A."/>
            <person name="Corradi N."/>
        </authorList>
    </citation>
    <scope>NUCLEOTIDE SEQUENCE [LARGE SCALE GENOMIC DNA]</scope>
    <source>
        <strain evidence="1 2">A4</strain>
    </source>
</reference>
<keyword evidence="2" id="KW-1185">Reference proteome</keyword>
<dbReference type="VEuPathDB" id="FungiDB:RhiirFUN_005279"/>
<dbReference type="Proteomes" id="UP000234323">
    <property type="component" value="Unassembled WGS sequence"/>
</dbReference>
<dbReference type="EMBL" id="LLXI01001779">
    <property type="protein sequence ID" value="PKY55118.1"/>
    <property type="molecule type" value="Genomic_DNA"/>
</dbReference>